<dbReference type="InterPro" id="IPR007278">
    <property type="entry name" value="DUF397"/>
</dbReference>
<reference evidence="2" key="1">
    <citation type="submission" date="2021-03" db="EMBL/GenBank/DDBJ databases">
        <authorList>
            <person name="Kanchanasin P."/>
            <person name="Saeng-In P."/>
            <person name="Phongsopitanun W."/>
            <person name="Yuki M."/>
            <person name="Kudo T."/>
            <person name="Ohkuma M."/>
            <person name="Tanasupawat S."/>
        </authorList>
    </citation>
    <scope>NUCLEOTIDE SEQUENCE</scope>
    <source>
        <strain evidence="2">GKU 128</strain>
    </source>
</reference>
<name>A0A939PAF5_9ACTN</name>
<accession>A0A939PAF5</accession>
<dbReference type="RefSeq" id="WP_208256469.1">
    <property type="nucleotide sequence ID" value="NZ_JAGEOJ010000006.1"/>
</dbReference>
<evidence type="ECO:0000313" key="2">
    <source>
        <dbReference type="EMBL" id="MBO2448813.1"/>
    </source>
</evidence>
<comment type="caution">
    <text evidence="2">The sequence shown here is derived from an EMBL/GenBank/DDBJ whole genome shotgun (WGS) entry which is preliminary data.</text>
</comment>
<dbReference type="AlphaFoldDB" id="A0A939PAF5"/>
<feature type="domain" description="DUF397" evidence="1">
    <location>
        <begin position="3"/>
        <end position="56"/>
    </location>
</feature>
<protein>
    <submittedName>
        <fullName evidence="2">DUF397 domain-containing protein</fullName>
    </submittedName>
</protein>
<dbReference type="EMBL" id="JAGEOJ010000006">
    <property type="protein sequence ID" value="MBO2448813.1"/>
    <property type="molecule type" value="Genomic_DNA"/>
</dbReference>
<proteinExistence type="predicted"/>
<organism evidence="2 3">
    <name type="scientific">Actinomadura barringtoniae</name>
    <dbReference type="NCBI Taxonomy" id="1427535"/>
    <lineage>
        <taxon>Bacteria</taxon>
        <taxon>Bacillati</taxon>
        <taxon>Actinomycetota</taxon>
        <taxon>Actinomycetes</taxon>
        <taxon>Streptosporangiales</taxon>
        <taxon>Thermomonosporaceae</taxon>
        <taxon>Actinomadura</taxon>
    </lineage>
</organism>
<evidence type="ECO:0000259" key="1">
    <source>
        <dbReference type="Pfam" id="PF04149"/>
    </source>
</evidence>
<sequence>MIEWRKSSYSGSGNDDVCVEVARLSGGVGVRDSKDPDGGRLEFGRGGFAELVTRVKRGELDG</sequence>
<keyword evidence="3" id="KW-1185">Reference proteome</keyword>
<evidence type="ECO:0000313" key="3">
    <source>
        <dbReference type="Proteomes" id="UP000669179"/>
    </source>
</evidence>
<dbReference type="Proteomes" id="UP000669179">
    <property type="component" value="Unassembled WGS sequence"/>
</dbReference>
<dbReference type="Pfam" id="PF04149">
    <property type="entry name" value="DUF397"/>
    <property type="match status" value="1"/>
</dbReference>
<gene>
    <name evidence="2" type="ORF">J4573_17045</name>
</gene>